<organism evidence="13 14">
    <name type="scientific">Paenibacillus albiflavus</name>
    <dbReference type="NCBI Taxonomy" id="2545760"/>
    <lineage>
        <taxon>Bacteria</taxon>
        <taxon>Bacillati</taxon>
        <taxon>Bacillota</taxon>
        <taxon>Bacilli</taxon>
        <taxon>Bacillales</taxon>
        <taxon>Paenibacillaceae</taxon>
        <taxon>Paenibacillus</taxon>
    </lineage>
</organism>
<sequence length="536" mass="60373">MELTRDQRSGCVTITALPSEAYDEILTPDALAFVGKLHERFNHKRKMLLKARKLRQDQIDAGNLPDFLPETRSIRESEWSIAPVPEDIQDRRVEITGPAGDAKMVINAFNSGARVFMADYEDANSPTWDNTISGQIYMRDAIRRELQYVSPEGKVYNLGQKIATLFVRPRGWHLDEKHALVDGEPVSGSLFDFGLFVYHNAHELMERNSGPYFYLPKLENHLEARLWNEVFIFAQEELGIPQGTIKATVLIETILAAFEADEILFELRDHSAGLNCGRWDYIFSYVKKLKNHPSVILPDRAQVTMTVPFMQAYTSYVIRTCHRRNAHAMGGMAAQIPIKNDPIANEAAMNKVKADKVREADAGHDGTWVAHPGLVAIAMEAFDARMPTSNQINTIKREDVNVCATDLLAVPAGTITESGLRLNISVALQYIEAWLRGSGAVPIYNLMEDAATAEISRTQVWQWIRHPKGVLEDGTKITTLLVLKMIEEEMDTILQLKGIEAFEQGKFDEARSLFTALIESDDFAEFLTISAYERLD</sequence>
<dbReference type="InterPro" id="IPR046363">
    <property type="entry name" value="MS_N_TIM-barrel_dom"/>
</dbReference>
<dbReference type="CDD" id="cd00727">
    <property type="entry name" value="malate_synt_A"/>
    <property type="match status" value="1"/>
</dbReference>
<dbReference type="Pfam" id="PF20659">
    <property type="entry name" value="MS_C"/>
    <property type="match status" value="1"/>
</dbReference>
<evidence type="ECO:0000256" key="4">
    <source>
        <dbReference type="ARBA" id="ARBA00022532"/>
    </source>
</evidence>
<dbReference type="Pfam" id="PF20656">
    <property type="entry name" value="MS_N"/>
    <property type="match status" value="1"/>
</dbReference>
<evidence type="ECO:0000259" key="12">
    <source>
        <dbReference type="Pfam" id="PF20659"/>
    </source>
</evidence>
<dbReference type="EC" id="2.3.3.9" evidence="2 9"/>
<feature type="active site" description="Proton donor" evidence="8">
    <location>
        <position position="449"/>
    </location>
</feature>
<dbReference type="InterPro" id="IPR048355">
    <property type="entry name" value="MS_C"/>
</dbReference>
<keyword evidence="3 9" id="KW-0329">Glyoxylate bypass</keyword>
<dbReference type="FunFam" id="3.20.20.360:FF:000001">
    <property type="entry name" value="Malate synthase"/>
    <property type="match status" value="1"/>
</dbReference>
<dbReference type="InterPro" id="IPR044856">
    <property type="entry name" value="Malate_synth_C_sf"/>
</dbReference>
<evidence type="ECO:0000256" key="8">
    <source>
        <dbReference type="PIRSR" id="PIRSR001363-1"/>
    </source>
</evidence>
<evidence type="ECO:0000259" key="11">
    <source>
        <dbReference type="Pfam" id="PF20656"/>
    </source>
</evidence>
<dbReference type="InterPro" id="IPR001465">
    <property type="entry name" value="Malate_synthase_TIM"/>
</dbReference>
<dbReference type="OrthoDB" id="9768429at2"/>
<dbReference type="SUPFAM" id="SSF51645">
    <property type="entry name" value="Malate synthase G"/>
    <property type="match status" value="1"/>
</dbReference>
<comment type="caution">
    <text evidence="13">The sequence shown here is derived from an EMBL/GenBank/DDBJ whole genome shotgun (WGS) entry which is preliminary data.</text>
</comment>
<proteinExistence type="inferred from homology"/>
<evidence type="ECO:0000256" key="1">
    <source>
        <dbReference type="ARBA" id="ARBA00006394"/>
    </source>
</evidence>
<dbReference type="PROSITE" id="PS00510">
    <property type="entry name" value="MALATE_SYNTHASE"/>
    <property type="match status" value="1"/>
</dbReference>
<evidence type="ECO:0000313" key="14">
    <source>
        <dbReference type="Proteomes" id="UP000295418"/>
    </source>
</evidence>
<dbReference type="GO" id="GO:0005737">
    <property type="term" value="C:cytoplasm"/>
    <property type="evidence" value="ECO:0007669"/>
    <property type="project" value="TreeGrafter"/>
</dbReference>
<dbReference type="GO" id="GO:0006097">
    <property type="term" value="P:glyoxylate cycle"/>
    <property type="evidence" value="ECO:0007669"/>
    <property type="project" value="UniProtKB-UniPathway"/>
</dbReference>
<evidence type="ECO:0000259" key="10">
    <source>
        <dbReference type="Pfam" id="PF01274"/>
    </source>
</evidence>
<dbReference type="GO" id="GO:0004474">
    <property type="term" value="F:malate synthase activity"/>
    <property type="evidence" value="ECO:0007669"/>
    <property type="project" value="UniProtKB-EC"/>
</dbReference>
<dbReference type="EMBL" id="SKFG01000081">
    <property type="protein sequence ID" value="TCZ67503.1"/>
    <property type="molecule type" value="Genomic_DNA"/>
</dbReference>
<keyword evidence="5 9" id="KW-0808">Transferase</keyword>
<dbReference type="UniPathway" id="UPA00703">
    <property type="reaction ID" value="UER00720"/>
</dbReference>
<keyword evidence="13" id="KW-0012">Acyltransferase</keyword>
<dbReference type="PANTHER" id="PTHR42902:SF1">
    <property type="entry name" value="MALATE SYNTHASE 1-RELATED"/>
    <property type="match status" value="1"/>
</dbReference>
<comment type="similarity">
    <text evidence="1 9">Belongs to the malate synthase family.</text>
</comment>
<name>A0A4V2WMA9_9BACL</name>
<keyword evidence="4 9" id="KW-0816">Tricarboxylic acid cycle</keyword>
<comment type="pathway">
    <text evidence="9">Carbohydrate metabolism; glyoxylate cycle; (S)-malate from isocitrate: step 2/2.</text>
</comment>
<dbReference type="Gene3D" id="3.20.20.360">
    <property type="entry name" value="Malate synthase, domain 3"/>
    <property type="match status" value="1"/>
</dbReference>
<dbReference type="NCBIfam" id="TIGR01344">
    <property type="entry name" value="malate_syn_A"/>
    <property type="match status" value="1"/>
</dbReference>
<feature type="domain" description="Malate synthase N-terminal" evidence="11">
    <location>
        <begin position="13"/>
        <end position="72"/>
    </location>
</feature>
<feature type="active site" description="Proton acceptor" evidence="8">
    <location>
        <position position="168"/>
    </location>
</feature>
<keyword evidence="14" id="KW-1185">Reference proteome</keyword>
<evidence type="ECO:0000256" key="7">
    <source>
        <dbReference type="ARBA" id="ARBA00068441"/>
    </source>
</evidence>
<evidence type="ECO:0000256" key="5">
    <source>
        <dbReference type="ARBA" id="ARBA00022679"/>
    </source>
</evidence>
<dbReference type="InterPro" id="IPR006252">
    <property type="entry name" value="Malate_synthA"/>
</dbReference>
<evidence type="ECO:0000256" key="9">
    <source>
        <dbReference type="RuleBase" id="RU000555"/>
    </source>
</evidence>
<evidence type="ECO:0000256" key="2">
    <source>
        <dbReference type="ARBA" id="ARBA00012636"/>
    </source>
</evidence>
<dbReference type="GO" id="GO:0006099">
    <property type="term" value="P:tricarboxylic acid cycle"/>
    <property type="evidence" value="ECO:0007669"/>
    <property type="project" value="UniProtKB-KW"/>
</dbReference>
<dbReference type="Gene3D" id="1.20.1220.12">
    <property type="entry name" value="Malate synthase, domain III"/>
    <property type="match status" value="1"/>
</dbReference>
<dbReference type="InterPro" id="IPR048356">
    <property type="entry name" value="MS_N"/>
</dbReference>
<dbReference type="Pfam" id="PF01274">
    <property type="entry name" value="MS_TIM-barrel"/>
    <property type="match status" value="1"/>
</dbReference>
<dbReference type="Proteomes" id="UP000295418">
    <property type="component" value="Unassembled WGS sequence"/>
</dbReference>
<feature type="domain" description="Malate synthase TIM barrel" evidence="10">
    <location>
        <begin position="164"/>
        <end position="409"/>
    </location>
</feature>
<comment type="catalytic activity">
    <reaction evidence="6 9">
        <text>glyoxylate + acetyl-CoA + H2O = (S)-malate + CoA + H(+)</text>
        <dbReference type="Rhea" id="RHEA:18181"/>
        <dbReference type="ChEBI" id="CHEBI:15377"/>
        <dbReference type="ChEBI" id="CHEBI:15378"/>
        <dbReference type="ChEBI" id="CHEBI:15589"/>
        <dbReference type="ChEBI" id="CHEBI:36655"/>
        <dbReference type="ChEBI" id="CHEBI:57287"/>
        <dbReference type="ChEBI" id="CHEBI:57288"/>
        <dbReference type="EC" id="2.3.3.9"/>
    </reaction>
</comment>
<dbReference type="PIRSF" id="PIRSF001363">
    <property type="entry name" value="Malate_synth"/>
    <property type="match status" value="1"/>
</dbReference>
<dbReference type="PANTHER" id="PTHR42902">
    <property type="entry name" value="MALATE SYNTHASE"/>
    <property type="match status" value="1"/>
</dbReference>
<protein>
    <recommendedName>
        <fullName evidence="7 9">Malate synthase</fullName>
        <ecNumber evidence="2 9">2.3.3.9</ecNumber>
    </recommendedName>
</protein>
<dbReference type="FunFam" id="1.20.1220.12:FF:000001">
    <property type="entry name" value="Malate synthase"/>
    <property type="match status" value="1"/>
</dbReference>
<dbReference type="InterPro" id="IPR019830">
    <property type="entry name" value="Malate_synthase_CS"/>
</dbReference>
<accession>A0A4V2WMA9</accession>
<evidence type="ECO:0000256" key="3">
    <source>
        <dbReference type="ARBA" id="ARBA00022435"/>
    </source>
</evidence>
<evidence type="ECO:0000256" key="6">
    <source>
        <dbReference type="ARBA" id="ARBA00047918"/>
    </source>
</evidence>
<feature type="domain" description="Malate synthase C-terminal" evidence="12">
    <location>
        <begin position="415"/>
        <end position="535"/>
    </location>
</feature>
<dbReference type="InterPro" id="IPR011076">
    <property type="entry name" value="Malate_synth_sf"/>
</dbReference>
<dbReference type="AlphaFoldDB" id="A0A4V2WMA9"/>
<dbReference type="RefSeq" id="WP_132420632.1">
    <property type="nucleotide sequence ID" value="NZ_SKFG01000081.1"/>
</dbReference>
<gene>
    <name evidence="13" type="primary">aceB</name>
    <name evidence="13" type="ORF">E0485_24510</name>
</gene>
<reference evidence="13 14" key="1">
    <citation type="submission" date="2019-03" db="EMBL/GenBank/DDBJ databases">
        <authorList>
            <person name="Kim M.K.M."/>
        </authorList>
    </citation>
    <scope>NUCLEOTIDE SEQUENCE [LARGE SCALE GENOMIC DNA]</scope>
    <source>
        <strain evidence="13 14">18JY21-1</strain>
    </source>
</reference>
<evidence type="ECO:0000313" key="13">
    <source>
        <dbReference type="EMBL" id="TCZ67503.1"/>
    </source>
</evidence>